<evidence type="ECO:0000313" key="4">
    <source>
        <dbReference type="Proteomes" id="UP000471640"/>
    </source>
</evidence>
<dbReference type="Gene3D" id="3.40.30.10">
    <property type="entry name" value="Glutaredoxin"/>
    <property type="match status" value="1"/>
</dbReference>
<accession>A0A6P1DQK1</accession>
<gene>
    <name evidence="3" type="ORF">G3480_01210</name>
</gene>
<reference evidence="3 4" key="2">
    <citation type="submission" date="2020-02" db="EMBL/GenBank/DDBJ databases">
        <title>Genome sequences of Thiorhodococcus mannitoliphagus and Thiorhodococcus minor, purple sulfur photosynthetic bacteria in the gammaproteobacterial family, Chromatiaceae.</title>
        <authorList>
            <person name="Aviles F.A."/>
            <person name="Meyer T.E."/>
            <person name="Kyndt J.A."/>
        </authorList>
    </citation>
    <scope>NUCLEOTIDE SEQUENCE [LARGE SCALE GENOMIC DNA]</scope>
    <source>
        <strain evidence="3 4">DSM 18266</strain>
    </source>
</reference>
<evidence type="ECO:0000313" key="3">
    <source>
        <dbReference type="EMBL" id="NEX18946.1"/>
    </source>
</evidence>
<dbReference type="InterPro" id="IPR036249">
    <property type="entry name" value="Thioredoxin-like_sf"/>
</dbReference>
<dbReference type="SUPFAM" id="SSF52833">
    <property type="entry name" value="Thioredoxin-like"/>
    <property type="match status" value="1"/>
</dbReference>
<dbReference type="PROSITE" id="PS51352">
    <property type="entry name" value="THIOREDOXIN_2"/>
    <property type="match status" value="1"/>
</dbReference>
<keyword evidence="4" id="KW-1185">Reference proteome</keyword>
<organism evidence="3 4">
    <name type="scientific">Thiorhodococcus mannitoliphagus</name>
    <dbReference type="NCBI Taxonomy" id="329406"/>
    <lineage>
        <taxon>Bacteria</taxon>
        <taxon>Pseudomonadati</taxon>
        <taxon>Pseudomonadota</taxon>
        <taxon>Gammaproteobacteria</taxon>
        <taxon>Chromatiales</taxon>
        <taxon>Chromatiaceae</taxon>
        <taxon>Thiorhodococcus</taxon>
    </lineage>
</organism>
<protein>
    <submittedName>
        <fullName evidence="3">TlpA family protein disulfide reductase</fullName>
    </submittedName>
</protein>
<proteinExistence type="predicted"/>
<dbReference type="RefSeq" id="WP_164651831.1">
    <property type="nucleotide sequence ID" value="NZ_JAAIJR010000003.1"/>
</dbReference>
<evidence type="ECO:0000256" key="1">
    <source>
        <dbReference type="SAM" id="SignalP"/>
    </source>
</evidence>
<reference evidence="4" key="1">
    <citation type="journal article" date="2020" name="Microbiol. Resour. Announc.">
        <title>Draft Genome Sequences of Thiorhodococcus mannitoliphagus and Thiorhodococcus minor, Purple Sulfur Photosynthetic Bacteria in the Gammaproteobacterial Family Chromatiaceae.</title>
        <authorList>
            <person name="Aviles F.A."/>
            <person name="Meyer T.E."/>
            <person name="Kyndt J.A."/>
        </authorList>
    </citation>
    <scope>NUCLEOTIDE SEQUENCE [LARGE SCALE GENOMIC DNA]</scope>
    <source>
        <strain evidence="4">DSM 18266</strain>
    </source>
</reference>
<dbReference type="InterPro" id="IPR013740">
    <property type="entry name" value="Redoxin"/>
</dbReference>
<feature type="domain" description="Thioredoxin" evidence="2">
    <location>
        <begin position="51"/>
        <end position="191"/>
    </location>
</feature>
<dbReference type="EMBL" id="JAAIJR010000003">
    <property type="protein sequence ID" value="NEX18946.1"/>
    <property type="molecule type" value="Genomic_DNA"/>
</dbReference>
<name>A0A6P1DQK1_9GAMM</name>
<dbReference type="GO" id="GO:0016491">
    <property type="term" value="F:oxidoreductase activity"/>
    <property type="evidence" value="ECO:0007669"/>
    <property type="project" value="InterPro"/>
</dbReference>
<dbReference type="AlphaFoldDB" id="A0A6P1DQK1"/>
<dbReference type="CDD" id="cd02966">
    <property type="entry name" value="TlpA_like_family"/>
    <property type="match status" value="1"/>
</dbReference>
<dbReference type="InterPro" id="IPR013766">
    <property type="entry name" value="Thioredoxin_domain"/>
</dbReference>
<comment type="caution">
    <text evidence="3">The sequence shown here is derived from an EMBL/GenBank/DDBJ whole genome shotgun (WGS) entry which is preliminary data.</text>
</comment>
<dbReference type="Pfam" id="PF08534">
    <property type="entry name" value="Redoxin"/>
    <property type="match status" value="1"/>
</dbReference>
<sequence length="198" mass="21273">MQACLYARSAGPGKASSLALKRRSRGRIVLVAAGLSLCMSAAEAAGVLSPAPAATAAPELVLPDLDDELMDLTTLKGKVVLVSFWASWCRPCLEEIPSLQQLAAALQDMPFAIVGVNLAEAPLRVKTLVRRLGIRFPVVLDRDSASFDRWGATLIPTTFVLDRQGFVRFVGRGLVDWDSAEIMDLLQALIREGTATLP</sequence>
<feature type="signal peptide" evidence="1">
    <location>
        <begin position="1"/>
        <end position="44"/>
    </location>
</feature>
<keyword evidence="1" id="KW-0732">Signal</keyword>
<dbReference type="InterPro" id="IPR050553">
    <property type="entry name" value="Thioredoxin_ResA/DsbE_sf"/>
</dbReference>
<dbReference type="PANTHER" id="PTHR42852">
    <property type="entry name" value="THIOL:DISULFIDE INTERCHANGE PROTEIN DSBE"/>
    <property type="match status" value="1"/>
</dbReference>
<evidence type="ECO:0000259" key="2">
    <source>
        <dbReference type="PROSITE" id="PS51352"/>
    </source>
</evidence>
<dbReference type="Proteomes" id="UP000471640">
    <property type="component" value="Unassembled WGS sequence"/>
</dbReference>
<feature type="chain" id="PRO_5026669188" evidence="1">
    <location>
        <begin position="45"/>
        <end position="198"/>
    </location>
</feature>
<dbReference type="PANTHER" id="PTHR42852:SF17">
    <property type="entry name" value="THIOREDOXIN-LIKE PROTEIN HI_1115"/>
    <property type="match status" value="1"/>
</dbReference>